<reference evidence="1 2" key="1">
    <citation type="journal article" date="2021" name="Sci. Rep.">
        <title>The genome of the diatom Chaetoceros tenuissimus carries an ancient integrated fragment of an extant virus.</title>
        <authorList>
            <person name="Hongo Y."/>
            <person name="Kimura K."/>
            <person name="Takaki Y."/>
            <person name="Yoshida Y."/>
            <person name="Baba S."/>
            <person name="Kobayashi G."/>
            <person name="Nagasaki K."/>
            <person name="Hano T."/>
            <person name="Tomaru Y."/>
        </authorList>
    </citation>
    <scope>NUCLEOTIDE SEQUENCE [LARGE SCALE GENOMIC DNA]</scope>
    <source>
        <strain evidence="1 2">NIES-3715</strain>
    </source>
</reference>
<organism evidence="1 2">
    <name type="scientific">Chaetoceros tenuissimus</name>
    <dbReference type="NCBI Taxonomy" id="426638"/>
    <lineage>
        <taxon>Eukaryota</taxon>
        <taxon>Sar</taxon>
        <taxon>Stramenopiles</taxon>
        <taxon>Ochrophyta</taxon>
        <taxon>Bacillariophyta</taxon>
        <taxon>Coscinodiscophyceae</taxon>
        <taxon>Chaetocerotophycidae</taxon>
        <taxon>Chaetocerotales</taxon>
        <taxon>Chaetocerotaceae</taxon>
        <taxon>Chaetoceros</taxon>
    </lineage>
</organism>
<sequence>MDSMQYSKGNNCNKRQRILATGPSKVTDLPTSLISNCISFLDPENEPGHYIFGASVNKDFKAAAEELYQGVRNTSLESILSSPSICLYVLNLLREDPTDDIAVQTRKKILNPIFESDRVDLYLNALVKVYTLDGFHNNLAFLVRAVQYKSTEIMRSHINGNDDIIHFLTKFKLPAELNLPEGVEIKVSIDEVKNFVQSIPAACDPQMIQELVAKGVVFNYMSVLHSLKRNDIETFRCLLDIVRVQKDEDEIQSIIIETLNHHDLRLEAAKCLSERNYFAEGECFLIAMYIVITENSDNVIDLVKVFCESELNLSQQEYNTIVYACISSENMAILGYLHKSFRRINLELFRRLAVEGDLPDHVADYLQRLE</sequence>
<keyword evidence="2" id="KW-1185">Reference proteome</keyword>
<proteinExistence type="predicted"/>
<comment type="caution">
    <text evidence="1">The sequence shown here is derived from an EMBL/GenBank/DDBJ whole genome shotgun (WGS) entry which is preliminary data.</text>
</comment>
<evidence type="ECO:0000313" key="2">
    <source>
        <dbReference type="Proteomes" id="UP001054902"/>
    </source>
</evidence>
<dbReference type="AlphaFoldDB" id="A0AAD3D3T0"/>
<evidence type="ECO:0000313" key="1">
    <source>
        <dbReference type="EMBL" id="GFH57248.1"/>
    </source>
</evidence>
<dbReference type="EMBL" id="BLLK01000057">
    <property type="protein sequence ID" value="GFH57248.1"/>
    <property type="molecule type" value="Genomic_DNA"/>
</dbReference>
<dbReference type="Proteomes" id="UP001054902">
    <property type="component" value="Unassembled WGS sequence"/>
</dbReference>
<protein>
    <submittedName>
        <fullName evidence="1">Uncharacterized protein</fullName>
    </submittedName>
</protein>
<name>A0AAD3D3T0_9STRA</name>
<gene>
    <name evidence="1" type="ORF">CTEN210_13724</name>
</gene>
<accession>A0AAD3D3T0</accession>